<dbReference type="InterPro" id="IPR011010">
    <property type="entry name" value="DNA_brk_join_enz"/>
</dbReference>
<evidence type="ECO:0000256" key="4">
    <source>
        <dbReference type="ARBA" id="ARBA00023172"/>
    </source>
</evidence>
<dbReference type="PROSITE" id="PS51900">
    <property type="entry name" value="CB"/>
    <property type="match status" value="1"/>
</dbReference>
<feature type="domain" description="Core-binding (CB)" evidence="7">
    <location>
        <begin position="102"/>
        <end position="191"/>
    </location>
</feature>
<keyword evidence="3 5" id="KW-0238">DNA-binding</keyword>
<evidence type="ECO:0000256" key="3">
    <source>
        <dbReference type="ARBA" id="ARBA00023125"/>
    </source>
</evidence>
<dbReference type="InterPro" id="IPR050808">
    <property type="entry name" value="Phage_Integrase"/>
</dbReference>
<evidence type="ECO:0000256" key="5">
    <source>
        <dbReference type="PROSITE-ProRule" id="PRU01248"/>
    </source>
</evidence>
<dbReference type="AlphaFoldDB" id="A0A7W7N3D4"/>
<dbReference type="GO" id="GO:0015074">
    <property type="term" value="P:DNA integration"/>
    <property type="evidence" value="ECO:0007669"/>
    <property type="project" value="UniProtKB-KW"/>
</dbReference>
<evidence type="ECO:0000313" key="9">
    <source>
        <dbReference type="Proteomes" id="UP000539957"/>
    </source>
</evidence>
<dbReference type="SUPFAM" id="SSF56349">
    <property type="entry name" value="DNA breaking-rejoining enzymes"/>
    <property type="match status" value="1"/>
</dbReference>
<comment type="similarity">
    <text evidence="1">Belongs to the 'phage' integrase family.</text>
</comment>
<evidence type="ECO:0000256" key="2">
    <source>
        <dbReference type="ARBA" id="ARBA00022908"/>
    </source>
</evidence>
<dbReference type="Gene3D" id="1.10.443.10">
    <property type="entry name" value="Intergrase catalytic core"/>
    <property type="match status" value="1"/>
</dbReference>
<dbReference type="Pfam" id="PF00589">
    <property type="entry name" value="Phage_integrase"/>
    <property type="match status" value="1"/>
</dbReference>
<dbReference type="GO" id="GO:0006310">
    <property type="term" value="P:DNA recombination"/>
    <property type="evidence" value="ECO:0007669"/>
    <property type="project" value="UniProtKB-KW"/>
</dbReference>
<dbReference type="InterPro" id="IPR013762">
    <property type="entry name" value="Integrase-like_cat_sf"/>
</dbReference>
<dbReference type="PANTHER" id="PTHR30629">
    <property type="entry name" value="PROPHAGE INTEGRASE"/>
    <property type="match status" value="1"/>
</dbReference>
<dbReference type="Gene3D" id="3.30.160.390">
    <property type="entry name" value="Integrase, DNA-binding domain"/>
    <property type="match status" value="1"/>
</dbReference>
<accession>A0A7W7N3D4</accession>
<dbReference type="PANTHER" id="PTHR30629:SF2">
    <property type="entry name" value="PROPHAGE INTEGRASE INTS-RELATED"/>
    <property type="match status" value="1"/>
</dbReference>
<sequence>MTDKFVASVVAPARARIEIYDENPIGAGLMLRVSETGRKTWAIRYRTEDGDERRFSLGLYPDLSLADARKRCAQARLQALDGVDPAGEKRRKKVERRSQTIKTFRDLSLAYFEATERGEWKPRGKRKRASTIAGEKWLWTKHIEPALGSLRLEDVTPAAIKTLLRALITKGQDTSSNRVRAQIRQMFNYAILEAEAVTANPVARVPALGDESPRERVLRDAEIGAIWRALDDPTALTCAKSARRKNQRVYVSRPVGIAIKLLLLTLQRRHEVACMTRAEVDLEQAVWTIPGSRTKNGRPTLVPLSPGAVALIREAMSLVNEPTQFIFPARWDREKSLTPAALSRALRDVRSALSLPALTPHDLRRTAATSMASERLRISPFVIGRILNHTSEKGGAAAVTLSTYALYDFMAEKRSALAAWSVLVGEIVAKQPLNAPSSPG</sequence>
<dbReference type="InterPro" id="IPR038488">
    <property type="entry name" value="Integrase_DNA-bd_sf"/>
</dbReference>
<keyword evidence="2" id="KW-0229">DNA integration</keyword>
<evidence type="ECO:0000259" key="6">
    <source>
        <dbReference type="PROSITE" id="PS51898"/>
    </source>
</evidence>
<evidence type="ECO:0000313" key="8">
    <source>
        <dbReference type="EMBL" id="MBB4797194.1"/>
    </source>
</evidence>
<dbReference type="InterPro" id="IPR002104">
    <property type="entry name" value="Integrase_catalytic"/>
</dbReference>
<organism evidence="8 9">
    <name type="scientific">Brevundimonas bullata</name>
    <dbReference type="NCBI Taxonomy" id="13160"/>
    <lineage>
        <taxon>Bacteria</taxon>
        <taxon>Pseudomonadati</taxon>
        <taxon>Pseudomonadota</taxon>
        <taxon>Alphaproteobacteria</taxon>
        <taxon>Caulobacterales</taxon>
        <taxon>Caulobacteraceae</taxon>
        <taxon>Brevundimonas</taxon>
    </lineage>
</organism>
<keyword evidence="9" id="KW-1185">Reference proteome</keyword>
<comment type="caution">
    <text evidence="8">The sequence shown here is derived from an EMBL/GenBank/DDBJ whole genome shotgun (WGS) entry which is preliminary data.</text>
</comment>
<reference evidence="8 9" key="1">
    <citation type="submission" date="2020-08" db="EMBL/GenBank/DDBJ databases">
        <title>Functional genomics of gut bacteria from endangered species of beetles.</title>
        <authorList>
            <person name="Carlos-Shanley C."/>
        </authorList>
    </citation>
    <scope>NUCLEOTIDE SEQUENCE [LARGE SCALE GENOMIC DNA]</scope>
    <source>
        <strain evidence="8 9">S00123</strain>
    </source>
</reference>
<dbReference type="InterPro" id="IPR025166">
    <property type="entry name" value="Integrase_DNA_bind_dom"/>
</dbReference>
<dbReference type="Proteomes" id="UP000539957">
    <property type="component" value="Unassembled WGS sequence"/>
</dbReference>
<dbReference type="Pfam" id="PF22022">
    <property type="entry name" value="Phage_int_M"/>
    <property type="match status" value="1"/>
</dbReference>
<dbReference type="InterPro" id="IPR053876">
    <property type="entry name" value="Phage_int_M"/>
</dbReference>
<dbReference type="InterPro" id="IPR044068">
    <property type="entry name" value="CB"/>
</dbReference>
<keyword evidence="4" id="KW-0233">DNA recombination</keyword>
<dbReference type="CDD" id="cd00801">
    <property type="entry name" value="INT_P4_C"/>
    <property type="match status" value="1"/>
</dbReference>
<dbReference type="InterPro" id="IPR010998">
    <property type="entry name" value="Integrase_recombinase_N"/>
</dbReference>
<dbReference type="GO" id="GO:0003677">
    <property type="term" value="F:DNA binding"/>
    <property type="evidence" value="ECO:0007669"/>
    <property type="project" value="UniProtKB-UniRule"/>
</dbReference>
<dbReference type="RefSeq" id="WP_184267624.1">
    <property type="nucleotide sequence ID" value="NZ_JACHKY010000002.1"/>
</dbReference>
<dbReference type="PROSITE" id="PS51898">
    <property type="entry name" value="TYR_RECOMBINASE"/>
    <property type="match status" value="1"/>
</dbReference>
<dbReference type="EMBL" id="JACHKY010000002">
    <property type="protein sequence ID" value="MBB4797194.1"/>
    <property type="molecule type" value="Genomic_DNA"/>
</dbReference>
<protein>
    <submittedName>
        <fullName evidence="8">Integrase</fullName>
    </submittedName>
</protein>
<evidence type="ECO:0000259" key="7">
    <source>
        <dbReference type="PROSITE" id="PS51900"/>
    </source>
</evidence>
<gene>
    <name evidence="8" type="ORF">HNP32_000918</name>
</gene>
<dbReference type="Pfam" id="PF13356">
    <property type="entry name" value="Arm-DNA-bind_3"/>
    <property type="match status" value="1"/>
</dbReference>
<feature type="domain" description="Tyr recombinase" evidence="6">
    <location>
        <begin position="231"/>
        <end position="418"/>
    </location>
</feature>
<proteinExistence type="inferred from homology"/>
<name>A0A7W7N3D4_9CAUL</name>
<dbReference type="Gene3D" id="1.10.150.130">
    <property type="match status" value="1"/>
</dbReference>
<evidence type="ECO:0000256" key="1">
    <source>
        <dbReference type="ARBA" id="ARBA00008857"/>
    </source>
</evidence>